<feature type="transmembrane region" description="Helical" evidence="6">
    <location>
        <begin position="42"/>
        <end position="68"/>
    </location>
</feature>
<sequence>MSDSDALLIPSQPQTSNPTNPQGEQSSGETEQLLPKQEVNTYGYLAGFATVINYIIGTGVFGLPFAYFTAGIPLSAIAIMIFFFINVITMNYILDTTARSEGKTEVKENKGENVFKILPHNEIKYRLFDYSTLSGLWGGNIFKWASFTCLTLYTYGGLWAYAATATTTISTLFWMFYGEPEHCLTRNGIWECQLSYYMSLLLYAAIMASNDINVLSI</sequence>
<comment type="subcellular location">
    <subcellularLocation>
        <location evidence="1">Membrane</location>
    </subcellularLocation>
</comment>
<dbReference type="VEuPathDB" id="AmoebaDB:EIN_031030"/>
<evidence type="ECO:0000259" key="7">
    <source>
        <dbReference type="Pfam" id="PF01490"/>
    </source>
</evidence>
<feature type="domain" description="Amino acid transporter transmembrane" evidence="7">
    <location>
        <begin position="45"/>
        <end position="183"/>
    </location>
</feature>
<dbReference type="OrthoDB" id="294541at2759"/>
<dbReference type="GeneID" id="14885416"/>
<evidence type="ECO:0000256" key="5">
    <source>
        <dbReference type="SAM" id="MobiDB-lite"/>
    </source>
</evidence>
<dbReference type="RefSeq" id="XP_004185758.1">
    <property type="nucleotide sequence ID" value="XM_004185710.1"/>
</dbReference>
<accession>A0A0A1TY19</accession>
<feature type="transmembrane region" description="Helical" evidence="6">
    <location>
        <begin position="196"/>
        <end position="215"/>
    </location>
</feature>
<dbReference type="Proteomes" id="UP000014680">
    <property type="component" value="Unassembled WGS sequence"/>
</dbReference>
<organism evidence="8 9">
    <name type="scientific">Entamoeba invadens IP1</name>
    <dbReference type="NCBI Taxonomy" id="370355"/>
    <lineage>
        <taxon>Eukaryota</taxon>
        <taxon>Amoebozoa</taxon>
        <taxon>Evosea</taxon>
        <taxon>Archamoebae</taxon>
        <taxon>Mastigamoebida</taxon>
        <taxon>Entamoebidae</taxon>
        <taxon>Entamoeba</taxon>
    </lineage>
</organism>
<dbReference type="PANTHER" id="PTHR16189:SF13">
    <property type="entry name" value="AMINO ACID TRANSPORTER TRANSMEMBRANE DOMAIN-CONTAINING PROTEIN"/>
    <property type="match status" value="1"/>
</dbReference>
<feature type="region of interest" description="Disordered" evidence="5">
    <location>
        <begin position="1"/>
        <end position="32"/>
    </location>
</feature>
<keyword evidence="3 6" id="KW-1133">Transmembrane helix</keyword>
<evidence type="ECO:0000256" key="2">
    <source>
        <dbReference type="ARBA" id="ARBA00022692"/>
    </source>
</evidence>
<feature type="transmembrane region" description="Helical" evidence="6">
    <location>
        <begin position="74"/>
        <end position="94"/>
    </location>
</feature>
<keyword evidence="4 6" id="KW-0472">Membrane</keyword>
<dbReference type="EMBL" id="KB206969">
    <property type="protein sequence ID" value="ELP86412.1"/>
    <property type="molecule type" value="Genomic_DNA"/>
</dbReference>
<keyword evidence="9" id="KW-1185">Reference proteome</keyword>
<dbReference type="Pfam" id="PF01490">
    <property type="entry name" value="Aa_trans"/>
    <property type="match status" value="1"/>
</dbReference>
<feature type="compositionally biased region" description="Polar residues" evidence="5">
    <location>
        <begin position="11"/>
        <end position="30"/>
    </location>
</feature>
<feature type="non-terminal residue" evidence="8">
    <location>
        <position position="1"/>
    </location>
</feature>
<name>A0A0A1TY19_ENTIV</name>
<evidence type="ECO:0000256" key="1">
    <source>
        <dbReference type="ARBA" id="ARBA00004370"/>
    </source>
</evidence>
<proteinExistence type="predicted"/>
<keyword evidence="2 6" id="KW-0812">Transmembrane</keyword>
<reference evidence="8 9" key="1">
    <citation type="submission" date="2012-10" db="EMBL/GenBank/DDBJ databases">
        <authorList>
            <person name="Zafar N."/>
            <person name="Inman J."/>
            <person name="Hall N."/>
            <person name="Lorenzi H."/>
            <person name="Caler E."/>
        </authorList>
    </citation>
    <scope>NUCLEOTIDE SEQUENCE [LARGE SCALE GENOMIC DNA]</scope>
    <source>
        <strain evidence="8 9">IP1</strain>
    </source>
</reference>
<evidence type="ECO:0000313" key="9">
    <source>
        <dbReference type="Proteomes" id="UP000014680"/>
    </source>
</evidence>
<feature type="transmembrane region" description="Helical" evidence="6">
    <location>
        <begin position="152"/>
        <end position="176"/>
    </location>
</feature>
<dbReference type="GO" id="GO:0016020">
    <property type="term" value="C:membrane"/>
    <property type="evidence" value="ECO:0007669"/>
    <property type="project" value="UniProtKB-SubCell"/>
</dbReference>
<gene>
    <name evidence="8" type="ORF">EIN_031030</name>
</gene>
<evidence type="ECO:0000256" key="4">
    <source>
        <dbReference type="ARBA" id="ARBA00023136"/>
    </source>
</evidence>
<dbReference type="AlphaFoldDB" id="A0A0A1TY19"/>
<evidence type="ECO:0000256" key="6">
    <source>
        <dbReference type="SAM" id="Phobius"/>
    </source>
</evidence>
<evidence type="ECO:0000256" key="3">
    <source>
        <dbReference type="ARBA" id="ARBA00022989"/>
    </source>
</evidence>
<dbReference type="PANTHER" id="PTHR16189">
    <property type="entry name" value="TRANSMEMBRANE PROTEIN 104-RELATED"/>
    <property type="match status" value="1"/>
</dbReference>
<feature type="non-terminal residue" evidence="8">
    <location>
        <position position="217"/>
    </location>
</feature>
<dbReference type="InterPro" id="IPR013057">
    <property type="entry name" value="AA_transpt_TM"/>
</dbReference>
<dbReference type="KEGG" id="eiv:EIN_031030"/>
<evidence type="ECO:0000313" key="8">
    <source>
        <dbReference type="EMBL" id="ELP86412.1"/>
    </source>
</evidence>
<protein>
    <submittedName>
        <fullName evidence="8">Amino acid transporter, putative</fullName>
    </submittedName>
</protein>